<sequence length="137" mass="15196">MTRLPTFFVPGVPAPQGSKRYVGHRSGKPVLLESSAKVKPWRSVVAQVALYKAPQYMDGPVALDIVFILPRPKSLPKRVIHMVKRPDIDKLARSTLDALSGVAYTDDNQVTDLRTRKRYASADEPTGANITIERPTE</sequence>
<reference evidence="1 2" key="1">
    <citation type="journal article" date="2018" name="Nat. Biotechnol.">
        <title>A standardized bacterial taxonomy based on genome phylogeny substantially revises the tree of life.</title>
        <authorList>
            <person name="Parks D.H."/>
            <person name="Chuvochina M."/>
            <person name="Waite D.W."/>
            <person name="Rinke C."/>
            <person name="Skarshewski A."/>
            <person name="Chaumeil P.A."/>
            <person name="Hugenholtz P."/>
        </authorList>
    </citation>
    <scope>NUCLEOTIDE SEQUENCE [LARGE SCALE GENOMIC DNA]</scope>
    <source>
        <strain evidence="1">UBA9851</strain>
    </source>
</reference>
<dbReference type="EMBL" id="DMDD01000139">
    <property type="protein sequence ID" value="HAF72524.1"/>
    <property type="molecule type" value="Genomic_DNA"/>
</dbReference>
<name>A0A3B9QV41_9CORY</name>
<proteinExistence type="predicted"/>
<gene>
    <name evidence="1" type="ORF">DCL06_06215</name>
</gene>
<dbReference type="GO" id="GO:0000287">
    <property type="term" value="F:magnesium ion binding"/>
    <property type="evidence" value="ECO:0007669"/>
    <property type="project" value="InterPro"/>
</dbReference>
<dbReference type="GO" id="GO:0006310">
    <property type="term" value="P:DNA recombination"/>
    <property type="evidence" value="ECO:0007669"/>
    <property type="project" value="InterPro"/>
</dbReference>
<evidence type="ECO:0000313" key="1">
    <source>
        <dbReference type="EMBL" id="HAF72524.1"/>
    </source>
</evidence>
<accession>A0A3B9QV41</accession>
<dbReference type="InterPro" id="IPR036614">
    <property type="entry name" value="RusA-like_sf"/>
</dbReference>
<dbReference type="InterPro" id="IPR008822">
    <property type="entry name" value="Endonuclease_RusA-like"/>
</dbReference>
<organism evidence="1 2">
    <name type="scientific">Corynebacterium variabile</name>
    <dbReference type="NCBI Taxonomy" id="1727"/>
    <lineage>
        <taxon>Bacteria</taxon>
        <taxon>Bacillati</taxon>
        <taxon>Actinomycetota</taxon>
        <taxon>Actinomycetes</taxon>
        <taxon>Mycobacteriales</taxon>
        <taxon>Corynebacteriaceae</taxon>
        <taxon>Corynebacterium</taxon>
    </lineage>
</organism>
<dbReference type="Pfam" id="PF05866">
    <property type="entry name" value="RusA"/>
    <property type="match status" value="1"/>
</dbReference>
<dbReference type="Proteomes" id="UP000260925">
    <property type="component" value="Unassembled WGS sequence"/>
</dbReference>
<dbReference type="SUPFAM" id="SSF103084">
    <property type="entry name" value="Holliday junction resolvase RusA"/>
    <property type="match status" value="1"/>
</dbReference>
<dbReference type="GO" id="GO:0006281">
    <property type="term" value="P:DNA repair"/>
    <property type="evidence" value="ECO:0007669"/>
    <property type="project" value="InterPro"/>
</dbReference>
<dbReference type="Gene3D" id="3.30.1330.70">
    <property type="entry name" value="Holliday junction resolvase RusA"/>
    <property type="match status" value="1"/>
</dbReference>
<evidence type="ECO:0000313" key="2">
    <source>
        <dbReference type="Proteomes" id="UP000260925"/>
    </source>
</evidence>
<dbReference type="AlphaFoldDB" id="A0A3B9QV41"/>
<comment type="caution">
    <text evidence="1">The sequence shown here is derived from an EMBL/GenBank/DDBJ whole genome shotgun (WGS) entry which is preliminary data.</text>
</comment>
<protein>
    <submittedName>
        <fullName evidence="1">RusA family crossover junction endodeoxyribonuclease</fullName>
    </submittedName>
</protein>